<name>A0A5B9W4M8_9BACT</name>
<dbReference type="SUPFAM" id="SSF53756">
    <property type="entry name" value="UDP-Glycosyltransferase/glycogen phosphorylase"/>
    <property type="match status" value="1"/>
</dbReference>
<dbReference type="AlphaFoldDB" id="A0A5B9W4M8"/>
<feature type="domain" description="Glycosyl transferase family 1" evidence="1">
    <location>
        <begin position="204"/>
        <end position="374"/>
    </location>
</feature>
<dbReference type="PANTHER" id="PTHR12526:SF635">
    <property type="entry name" value="GLYCOSYL TRANSFERASE GROUP 1"/>
    <property type="match status" value="1"/>
</dbReference>
<dbReference type="GO" id="GO:0016757">
    <property type="term" value="F:glycosyltransferase activity"/>
    <property type="evidence" value="ECO:0007669"/>
    <property type="project" value="UniProtKB-KW"/>
</dbReference>
<keyword evidence="3" id="KW-0808">Transferase</keyword>
<sequence>MHVLFVHQNYPAQFGHIARHLAQSHGFRCTFVSQRPEGESDGVRRIRYHPKGGATARNHYCSRTFENAVHHTHAVYEACKAHPEIRPDLVVGHSGFGSTLFLRELYDCPIINYFEYFYRAHGSDLDFRPEMPPGEMDVLRSYCRNATLLLDLENCDAGYSPTRWQWGRLPRAYADKVRVIFDGVDTSVWRRIPDAPRRVGDAPLPRDKRIVTYVSRGFESMRGFDIFMKVAKRIYERYPDVLFVVVGSDRVAYGGDLKHVPEGSFREHVLAQDDYDPSKFLFAGNLAPHDLAALLSAGDLHIYLTVPFVLSWSLFDALACGCVVVASDTGPVTELIAHGENGLLGGFFDVEALAELSLRVLRDPASHRHLGEAGMRTIRERYALEKCLPRMLDLYRSVAGRR</sequence>
<dbReference type="OrthoDB" id="9793726at2"/>
<keyword evidence="4" id="KW-1185">Reference proteome</keyword>
<gene>
    <name evidence="3" type="primary">cotSA_3</name>
    <name evidence="3" type="ORF">OJF2_41590</name>
</gene>
<dbReference type="Proteomes" id="UP000324233">
    <property type="component" value="Chromosome"/>
</dbReference>
<dbReference type="Gene3D" id="3.40.50.2000">
    <property type="entry name" value="Glycogen Phosphorylase B"/>
    <property type="match status" value="1"/>
</dbReference>
<protein>
    <submittedName>
        <fullName evidence="3">Spore coat protein SA</fullName>
        <ecNumber evidence="3">2.4.-.-</ecNumber>
    </submittedName>
</protein>
<keyword evidence="3" id="KW-0946">Virion</keyword>
<evidence type="ECO:0000313" key="3">
    <source>
        <dbReference type="EMBL" id="QEH35606.1"/>
    </source>
</evidence>
<organism evidence="3 4">
    <name type="scientific">Aquisphaera giovannonii</name>
    <dbReference type="NCBI Taxonomy" id="406548"/>
    <lineage>
        <taxon>Bacteria</taxon>
        <taxon>Pseudomonadati</taxon>
        <taxon>Planctomycetota</taxon>
        <taxon>Planctomycetia</taxon>
        <taxon>Isosphaerales</taxon>
        <taxon>Isosphaeraceae</taxon>
        <taxon>Aquisphaera</taxon>
    </lineage>
</organism>
<keyword evidence="3" id="KW-0167">Capsid protein</keyword>
<dbReference type="RefSeq" id="WP_148595387.1">
    <property type="nucleotide sequence ID" value="NZ_CP042997.1"/>
</dbReference>
<dbReference type="EC" id="2.4.-.-" evidence="3"/>
<accession>A0A5B9W4M8</accession>
<reference evidence="3 4" key="1">
    <citation type="submission" date="2019-08" db="EMBL/GenBank/DDBJ databases">
        <title>Deep-cultivation of Planctomycetes and their phenomic and genomic characterization uncovers novel biology.</title>
        <authorList>
            <person name="Wiegand S."/>
            <person name="Jogler M."/>
            <person name="Boedeker C."/>
            <person name="Pinto D."/>
            <person name="Vollmers J."/>
            <person name="Rivas-Marin E."/>
            <person name="Kohn T."/>
            <person name="Peeters S.H."/>
            <person name="Heuer A."/>
            <person name="Rast P."/>
            <person name="Oberbeckmann S."/>
            <person name="Bunk B."/>
            <person name="Jeske O."/>
            <person name="Meyerdierks A."/>
            <person name="Storesund J.E."/>
            <person name="Kallscheuer N."/>
            <person name="Luecker S."/>
            <person name="Lage O.M."/>
            <person name="Pohl T."/>
            <person name="Merkel B.J."/>
            <person name="Hornburger P."/>
            <person name="Mueller R.-W."/>
            <person name="Bruemmer F."/>
            <person name="Labrenz M."/>
            <person name="Spormann A.M."/>
            <person name="Op den Camp H."/>
            <person name="Overmann J."/>
            <person name="Amann R."/>
            <person name="Jetten M.S.M."/>
            <person name="Mascher T."/>
            <person name="Medema M.H."/>
            <person name="Devos D.P."/>
            <person name="Kaster A.-K."/>
            <person name="Ovreas L."/>
            <person name="Rohde M."/>
            <person name="Galperin M.Y."/>
            <person name="Jogler C."/>
        </authorList>
    </citation>
    <scope>NUCLEOTIDE SEQUENCE [LARGE SCALE GENOMIC DNA]</scope>
    <source>
        <strain evidence="3 4">OJF2</strain>
    </source>
</reference>
<feature type="domain" description="Glycosyl transferase family 4" evidence="2">
    <location>
        <begin position="26"/>
        <end position="187"/>
    </location>
</feature>
<dbReference type="PANTHER" id="PTHR12526">
    <property type="entry name" value="GLYCOSYLTRANSFERASE"/>
    <property type="match status" value="1"/>
</dbReference>
<evidence type="ECO:0000259" key="2">
    <source>
        <dbReference type="Pfam" id="PF12000"/>
    </source>
</evidence>
<dbReference type="Pfam" id="PF00534">
    <property type="entry name" value="Glycos_transf_1"/>
    <property type="match status" value="1"/>
</dbReference>
<dbReference type="Pfam" id="PF12000">
    <property type="entry name" value="Glyco_trans_4_3"/>
    <property type="match status" value="1"/>
</dbReference>
<dbReference type="InterPro" id="IPR022623">
    <property type="entry name" value="Glyco_trans_4"/>
</dbReference>
<evidence type="ECO:0000259" key="1">
    <source>
        <dbReference type="Pfam" id="PF00534"/>
    </source>
</evidence>
<dbReference type="KEGG" id="agv:OJF2_41590"/>
<evidence type="ECO:0000313" key="4">
    <source>
        <dbReference type="Proteomes" id="UP000324233"/>
    </source>
</evidence>
<keyword evidence="3" id="KW-0328">Glycosyltransferase</keyword>
<dbReference type="EMBL" id="CP042997">
    <property type="protein sequence ID" value="QEH35606.1"/>
    <property type="molecule type" value="Genomic_DNA"/>
</dbReference>
<proteinExistence type="predicted"/>
<dbReference type="Gene3D" id="3.40.50.1820">
    <property type="entry name" value="alpha/beta hydrolase"/>
    <property type="match status" value="1"/>
</dbReference>
<dbReference type="InterPro" id="IPR029058">
    <property type="entry name" value="AB_hydrolase_fold"/>
</dbReference>
<dbReference type="InterPro" id="IPR001296">
    <property type="entry name" value="Glyco_trans_1"/>
</dbReference>